<evidence type="ECO:0000256" key="4">
    <source>
        <dbReference type="ARBA" id="ARBA00023163"/>
    </source>
</evidence>
<dbReference type="FunFam" id="1.10.10.10:FF:000001">
    <property type="entry name" value="LysR family transcriptional regulator"/>
    <property type="match status" value="1"/>
</dbReference>
<dbReference type="SUPFAM" id="SSF46785">
    <property type="entry name" value="Winged helix' DNA-binding domain"/>
    <property type="match status" value="1"/>
</dbReference>
<dbReference type="InterPro" id="IPR000847">
    <property type="entry name" value="LysR_HTH_N"/>
</dbReference>
<comment type="similarity">
    <text evidence="1">Belongs to the LysR transcriptional regulatory family.</text>
</comment>
<dbReference type="RefSeq" id="WP_089074711.1">
    <property type="nucleotide sequence ID" value="NZ_CBCSAM010000003.1"/>
</dbReference>
<dbReference type="Pfam" id="PF03466">
    <property type="entry name" value="LysR_substrate"/>
    <property type="match status" value="1"/>
</dbReference>
<dbReference type="Proteomes" id="UP000242175">
    <property type="component" value="Chromosome small"/>
</dbReference>
<dbReference type="GO" id="GO:0043565">
    <property type="term" value="F:sequence-specific DNA binding"/>
    <property type="evidence" value="ECO:0007669"/>
    <property type="project" value="TreeGrafter"/>
</dbReference>
<reference evidence="6 7" key="1">
    <citation type="journal article" date="2016" name="Int. J. Syst. Evol. Microbiol.">
        <title>Paraphotobacterium marinum gen. nov., sp. nov., a member of the family Vibrionaceae, isolated from surface seawater.</title>
        <authorList>
            <person name="Huang Z."/>
            <person name="Dong C."/>
            <person name="Shao Z."/>
        </authorList>
    </citation>
    <scope>NUCLEOTIDE SEQUENCE [LARGE SCALE GENOMIC DNA]</scope>
    <source>
        <strain evidence="6 7">NSCS20N07D</strain>
    </source>
</reference>
<evidence type="ECO:0000256" key="1">
    <source>
        <dbReference type="ARBA" id="ARBA00009437"/>
    </source>
</evidence>
<dbReference type="InterPro" id="IPR058163">
    <property type="entry name" value="LysR-type_TF_proteobact-type"/>
</dbReference>
<organism evidence="6 7">
    <name type="scientific">Paraphotobacterium marinum</name>
    <dbReference type="NCBI Taxonomy" id="1755811"/>
    <lineage>
        <taxon>Bacteria</taxon>
        <taxon>Pseudomonadati</taxon>
        <taxon>Pseudomonadota</taxon>
        <taxon>Gammaproteobacteria</taxon>
        <taxon>Vibrionales</taxon>
        <taxon>Vibrionaceae</taxon>
        <taxon>Paraphotobacterium</taxon>
    </lineage>
</organism>
<gene>
    <name evidence="6" type="ORF">CF386_12240</name>
</gene>
<dbReference type="PROSITE" id="PS50931">
    <property type="entry name" value="HTH_LYSR"/>
    <property type="match status" value="1"/>
</dbReference>
<dbReference type="GO" id="GO:0003700">
    <property type="term" value="F:DNA-binding transcription factor activity"/>
    <property type="evidence" value="ECO:0007669"/>
    <property type="project" value="InterPro"/>
</dbReference>
<sequence>MSFDGITEFVAVADCLSFTKAAKELNVSAAHVSRKIHFLESKLKVKLFYRSTRKVSLTTEGSLFYKHASQLVTNLENAENEIFNLNNTPKGLIKITAPVTLGEEYILPMLNNFIKENSDMQSKAYLTNNNIDIISEGYDLAIRIGKLPDSNLIAIKIGSRANYVCASPNYLKKFGHPVHFQDIKKHKCLQSNVNLNYWLFYENRQEQKVKLHSHIIYNSGKAILDAAIKGLGLCRLPSYYLNEYIHKHKLIRVLKQYETPSETIWALYPNRTNLPIKVSKFVSYLKVNFKQLDVITQ</sequence>
<accession>A0A220VIM5</accession>
<dbReference type="SUPFAM" id="SSF53850">
    <property type="entry name" value="Periplasmic binding protein-like II"/>
    <property type="match status" value="1"/>
</dbReference>
<dbReference type="Gene3D" id="1.10.10.10">
    <property type="entry name" value="Winged helix-like DNA-binding domain superfamily/Winged helix DNA-binding domain"/>
    <property type="match status" value="1"/>
</dbReference>
<proteinExistence type="inferred from homology"/>
<dbReference type="GO" id="GO:0006351">
    <property type="term" value="P:DNA-templated transcription"/>
    <property type="evidence" value="ECO:0007669"/>
    <property type="project" value="TreeGrafter"/>
</dbReference>
<evidence type="ECO:0000256" key="2">
    <source>
        <dbReference type="ARBA" id="ARBA00023015"/>
    </source>
</evidence>
<dbReference type="Pfam" id="PF00126">
    <property type="entry name" value="HTH_1"/>
    <property type="match status" value="1"/>
</dbReference>
<dbReference type="KEGG" id="pmai:CF386_12240"/>
<evidence type="ECO:0000313" key="6">
    <source>
        <dbReference type="EMBL" id="ASK79803.1"/>
    </source>
</evidence>
<name>A0A220VIM5_9GAMM</name>
<keyword evidence="4" id="KW-0804">Transcription</keyword>
<evidence type="ECO:0000256" key="3">
    <source>
        <dbReference type="ARBA" id="ARBA00023125"/>
    </source>
</evidence>
<protein>
    <submittedName>
        <fullName evidence="6">LysR family transcriptional regulator</fullName>
    </submittedName>
</protein>
<dbReference type="EMBL" id="CP022356">
    <property type="protein sequence ID" value="ASK79803.1"/>
    <property type="molecule type" value="Genomic_DNA"/>
</dbReference>
<dbReference type="OrthoDB" id="9786526at2"/>
<dbReference type="InterPro" id="IPR036390">
    <property type="entry name" value="WH_DNA-bd_sf"/>
</dbReference>
<keyword evidence="2" id="KW-0805">Transcription regulation</keyword>
<feature type="domain" description="HTH lysR-type" evidence="5">
    <location>
        <begin position="1"/>
        <end position="58"/>
    </location>
</feature>
<dbReference type="Gene3D" id="3.40.190.290">
    <property type="match status" value="1"/>
</dbReference>
<evidence type="ECO:0000259" key="5">
    <source>
        <dbReference type="PROSITE" id="PS50931"/>
    </source>
</evidence>
<dbReference type="PANTHER" id="PTHR30537">
    <property type="entry name" value="HTH-TYPE TRANSCRIPTIONAL REGULATOR"/>
    <property type="match status" value="1"/>
</dbReference>
<dbReference type="InterPro" id="IPR005119">
    <property type="entry name" value="LysR_subst-bd"/>
</dbReference>
<keyword evidence="7" id="KW-1185">Reference proteome</keyword>
<keyword evidence="3" id="KW-0238">DNA-binding</keyword>
<evidence type="ECO:0000313" key="7">
    <source>
        <dbReference type="Proteomes" id="UP000242175"/>
    </source>
</evidence>
<dbReference type="PANTHER" id="PTHR30537:SF10">
    <property type="entry name" value="TRANSCRIPTIONAL REGULATOR-RELATED"/>
    <property type="match status" value="1"/>
</dbReference>
<dbReference type="InterPro" id="IPR036388">
    <property type="entry name" value="WH-like_DNA-bd_sf"/>
</dbReference>
<dbReference type="AlphaFoldDB" id="A0A220VIM5"/>